<keyword evidence="3" id="KW-1185">Reference proteome</keyword>
<feature type="transmembrane region" description="Helical" evidence="1">
    <location>
        <begin position="28"/>
        <end position="46"/>
    </location>
</feature>
<keyword evidence="1" id="KW-0472">Membrane</keyword>
<reference evidence="2" key="1">
    <citation type="journal article" date="2015" name="PeerJ">
        <title>First genomic representation of candidate bacterial phylum KSB3 points to enhanced environmental sensing as a trigger of wastewater bulking.</title>
        <authorList>
            <person name="Sekiguchi Y."/>
            <person name="Ohashi A."/>
            <person name="Parks D.H."/>
            <person name="Yamauchi T."/>
            <person name="Tyson G.W."/>
            <person name="Hugenholtz P."/>
        </authorList>
    </citation>
    <scope>NUCLEOTIDE SEQUENCE [LARGE SCALE GENOMIC DNA]</scope>
</reference>
<proteinExistence type="predicted"/>
<name>A0A0S6VT56_9BACT</name>
<sequence>MINKNEEKTKQDKTRVDKFLNNLKNHKWTSLIIIIGIILVSISGVVKNVSEAIKSVVDLLGNKTPQKIVITPTVHPSVTITPNIPLRSTPTAIITTLPEPTEQPKPTQQPTRSDIKQTYYDVILVLPSRMSNAEILVDEQPANILEQSPTVVTVRVNTTPDSHQFIIKKGGAICKTQQVISKNLIKVYPCQ</sequence>
<keyword evidence="1" id="KW-0812">Transmembrane</keyword>
<evidence type="ECO:0000313" key="3">
    <source>
        <dbReference type="Proteomes" id="UP000030700"/>
    </source>
</evidence>
<dbReference type="EMBL" id="DF820456">
    <property type="protein sequence ID" value="GAK50696.1"/>
    <property type="molecule type" value="Genomic_DNA"/>
</dbReference>
<organism evidence="2">
    <name type="scientific">Candidatus Moduliflexus flocculans</name>
    <dbReference type="NCBI Taxonomy" id="1499966"/>
    <lineage>
        <taxon>Bacteria</taxon>
        <taxon>Candidatus Moduliflexota</taxon>
        <taxon>Candidatus Moduliflexia</taxon>
        <taxon>Candidatus Moduliflexales</taxon>
        <taxon>Candidatus Moduliflexaceae</taxon>
    </lineage>
</organism>
<dbReference type="AlphaFoldDB" id="A0A0S6VT56"/>
<keyword evidence="1" id="KW-1133">Transmembrane helix</keyword>
<protein>
    <submittedName>
        <fullName evidence="2">Uncharacterized protein</fullName>
    </submittedName>
</protein>
<evidence type="ECO:0000313" key="2">
    <source>
        <dbReference type="EMBL" id="GAK50696.1"/>
    </source>
</evidence>
<evidence type="ECO:0000256" key="1">
    <source>
        <dbReference type="SAM" id="Phobius"/>
    </source>
</evidence>
<dbReference type="STRING" id="1499966.U14_01929"/>
<dbReference type="HOGENOM" id="CLU_1418993_0_0_0"/>
<gene>
    <name evidence="2" type="ORF">U14_01929</name>
</gene>
<accession>A0A0S6VT56</accession>
<dbReference type="Proteomes" id="UP000030700">
    <property type="component" value="Unassembled WGS sequence"/>
</dbReference>